<protein>
    <recommendedName>
        <fullName evidence="6">ATP-dependent helicase HrpB</fullName>
    </recommendedName>
</protein>
<evidence type="ECO:0000313" key="3">
    <source>
        <dbReference type="EMBL" id="SDE12020.1"/>
    </source>
</evidence>
<dbReference type="EMBL" id="BJVY01000011">
    <property type="protein sequence ID" value="GEL70750.1"/>
    <property type="molecule type" value="Genomic_DNA"/>
</dbReference>
<dbReference type="RefSeq" id="WP_090490227.1">
    <property type="nucleotide sequence ID" value="NZ_BJVY01000011.1"/>
</dbReference>
<dbReference type="Proteomes" id="UP000198717">
    <property type="component" value="Unassembled WGS sequence"/>
</dbReference>
<feature type="region of interest" description="Disordered" evidence="1">
    <location>
        <begin position="1"/>
        <end position="75"/>
    </location>
</feature>
<evidence type="ECO:0008006" key="6">
    <source>
        <dbReference type="Google" id="ProtNLM"/>
    </source>
</evidence>
<dbReference type="AlphaFoldDB" id="A0A511HB19"/>
<evidence type="ECO:0000256" key="1">
    <source>
        <dbReference type="SAM" id="MobiDB-lite"/>
    </source>
</evidence>
<comment type="caution">
    <text evidence="2">The sequence shown here is derived from an EMBL/GenBank/DDBJ whole genome shotgun (WGS) entry which is preliminary data.</text>
</comment>
<proteinExistence type="predicted"/>
<reference evidence="2 5" key="2">
    <citation type="submission" date="2019-07" db="EMBL/GenBank/DDBJ databases">
        <title>Whole genome shotgun sequence of Myxococcus virescens NBRC 100334.</title>
        <authorList>
            <person name="Hosoyama A."/>
            <person name="Uohara A."/>
            <person name="Ohji S."/>
            <person name="Ichikawa N."/>
        </authorList>
    </citation>
    <scope>NUCLEOTIDE SEQUENCE [LARGE SCALE GENOMIC DNA]</scope>
    <source>
        <strain evidence="2 5">NBRC 100334</strain>
    </source>
</reference>
<evidence type="ECO:0000313" key="4">
    <source>
        <dbReference type="Proteomes" id="UP000198717"/>
    </source>
</evidence>
<keyword evidence="4" id="KW-1185">Reference proteome</keyword>
<reference evidence="3 4" key="1">
    <citation type="submission" date="2016-10" db="EMBL/GenBank/DDBJ databases">
        <authorList>
            <person name="Varghese N."/>
            <person name="Submissions S."/>
        </authorList>
    </citation>
    <scope>NUCLEOTIDE SEQUENCE [LARGE SCALE GENOMIC DNA]</scope>
    <source>
        <strain evidence="3 4">DSM 2260</strain>
    </source>
</reference>
<dbReference type="EMBL" id="FNAJ01000004">
    <property type="protein sequence ID" value="SDE12020.1"/>
    <property type="molecule type" value="Genomic_DNA"/>
</dbReference>
<evidence type="ECO:0000313" key="5">
    <source>
        <dbReference type="Proteomes" id="UP000321224"/>
    </source>
</evidence>
<gene>
    <name evidence="2" type="ORF">MVI01_25340</name>
    <name evidence="3" type="ORF">SAMN04488504_104299</name>
</gene>
<sequence>MAMDTLGPVGGAGASPAVEPSRERFSEVLDEVQGPAKGTGVPVATEGPPKPAPTAAPRGVSRAEGVGPAAPGCADVKPGTRVDSVQAARAQQAAQVLDRVGQAQKRLDHILQLAQSGRSFTPAELLALQAHVYRASQELDLAGKVVEKATGGVKQVLQTQV</sequence>
<evidence type="ECO:0000313" key="2">
    <source>
        <dbReference type="EMBL" id="GEL70750.1"/>
    </source>
</evidence>
<organism evidence="2 5">
    <name type="scientific">Myxococcus virescens</name>
    <dbReference type="NCBI Taxonomy" id="83456"/>
    <lineage>
        <taxon>Bacteria</taxon>
        <taxon>Pseudomonadati</taxon>
        <taxon>Myxococcota</taxon>
        <taxon>Myxococcia</taxon>
        <taxon>Myxococcales</taxon>
        <taxon>Cystobacterineae</taxon>
        <taxon>Myxococcaceae</taxon>
        <taxon>Myxococcus</taxon>
    </lineage>
</organism>
<dbReference type="Proteomes" id="UP000321224">
    <property type="component" value="Unassembled WGS sequence"/>
</dbReference>
<name>A0A511HB19_9BACT</name>
<accession>A0A511HB19</accession>